<gene>
    <name evidence="3" type="ORF">CLG85_003275</name>
</gene>
<reference evidence="4" key="1">
    <citation type="submission" date="2023-07" db="EMBL/GenBank/DDBJ databases">
        <title>Yangia mangrovi SAOS 153D genome.</title>
        <authorList>
            <person name="Verma A."/>
            <person name="Pal Y."/>
            <person name="Sundharam S."/>
            <person name="Bisht B."/>
            <person name="Srinivasan K."/>
        </authorList>
    </citation>
    <scope>NUCLEOTIDE SEQUENCE [LARGE SCALE GENOMIC DNA]</scope>
    <source>
        <strain evidence="4">SAOS 153D</strain>
    </source>
</reference>
<sequence length="165" mass="17889">MARLTALSGLGRKSAALFLLEIEGRRLLLDMGGGLEVGERPDLSQAGRIDAVLLSHAHVDHVGALDRLAEDRRSAGLCHARNPTPAPRSPASPAPRRAAGPRLCRGAGPPPRHRPLGPCARRNLDALSDPARRISLHRRFQHRSPAPALRSLPAQRHSARRCLLR</sequence>
<dbReference type="InterPro" id="IPR001279">
    <property type="entry name" value="Metallo-B-lactamas"/>
</dbReference>
<evidence type="ECO:0000313" key="3">
    <source>
        <dbReference type="EMBL" id="MCT4369415.1"/>
    </source>
</evidence>
<evidence type="ECO:0000256" key="1">
    <source>
        <dbReference type="SAM" id="MobiDB-lite"/>
    </source>
</evidence>
<evidence type="ECO:0000313" key="4">
    <source>
        <dbReference type="Proteomes" id="UP000217448"/>
    </source>
</evidence>
<feature type="region of interest" description="Disordered" evidence="1">
    <location>
        <begin position="75"/>
        <end position="123"/>
    </location>
</feature>
<organism evidence="3 4">
    <name type="scientific">Alloyangia mangrovi</name>
    <dbReference type="NCBI Taxonomy" id="1779329"/>
    <lineage>
        <taxon>Bacteria</taxon>
        <taxon>Pseudomonadati</taxon>
        <taxon>Pseudomonadota</taxon>
        <taxon>Alphaproteobacteria</taxon>
        <taxon>Rhodobacterales</taxon>
        <taxon>Roseobacteraceae</taxon>
        <taxon>Alloyangia</taxon>
    </lineage>
</organism>
<dbReference type="Proteomes" id="UP000217448">
    <property type="component" value="Unassembled WGS sequence"/>
</dbReference>
<protein>
    <submittedName>
        <fullName evidence="3">MBL fold metallo-hydrolase</fullName>
    </submittedName>
</protein>
<feature type="compositionally biased region" description="Low complexity" evidence="1">
    <location>
        <begin position="94"/>
        <end position="107"/>
    </location>
</feature>
<comment type="caution">
    <text evidence="3">The sequence shown here is derived from an EMBL/GenBank/DDBJ whole genome shotgun (WGS) entry which is preliminary data.</text>
</comment>
<dbReference type="Pfam" id="PF00753">
    <property type="entry name" value="Lactamase_B"/>
    <property type="match status" value="1"/>
</dbReference>
<dbReference type="InterPro" id="IPR036866">
    <property type="entry name" value="RibonucZ/Hydroxyglut_hydro"/>
</dbReference>
<feature type="domain" description="Metallo-beta-lactamase" evidence="2">
    <location>
        <begin position="18"/>
        <end position="116"/>
    </location>
</feature>
<dbReference type="EMBL" id="NTHN02000004">
    <property type="protein sequence ID" value="MCT4369415.1"/>
    <property type="molecule type" value="Genomic_DNA"/>
</dbReference>
<evidence type="ECO:0000259" key="2">
    <source>
        <dbReference type="Pfam" id="PF00753"/>
    </source>
</evidence>
<proteinExistence type="predicted"/>
<feature type="compositionally biased region" description="Pro residues" evidence="1">
    <location>
        <begin position="84"/>
        <end position="93"/>
    </location>
</feature>
<dbReference type="SUPFAM" id="SSF56281">
    <property type="entry name" value="Metallo-hydrolase/oxidoreductase"/>
    <property type="match status" value="1"/>
</dbReference>
<feature type="region of interest" description="Disordered" evidence="1">
    <location>
        <begin position="138"/>
        <end position="165"/>
    </location>
</feature>
<accession>A0ABT2KGC2</accession>
<name>A0ABT2KGC2_9RHOB</name>
<dbReference type="Gene3D" id="3.60.15.10">
    <property type="entry name" value="Ribonuclease Z/Hydroxyacylglutathione hydrolase-like"/>
    <property type="match status" value="1"/>
</dbReference>
<keyword evidence="4" id="KW-1185">Reference proteome</keyword>